<dbReference type="PANTHER" id="PTHR43377:SF2">
    <property type="entry name" value="BINDING ROSSMANN FOLD OXIDOREDUCTASE, PUTATIVE (AFU_ORTHOLOGUE AFUA_4G00560)-RELATED"/>
    <property type="match status" value="1"/>
</dbReference>
<reference evidence="4 5" key="1">
    <citation type="submission" date="2018-11" db="EMBL/GenBank/DDBJ databases">
        <authorList>
            <person name="Criscuolo A."/>
        </authorList>
    </citation>
    <scope>NUCLEOTIDE SEQUENCE [LARGE SCALE GENOMIC DNA]</scope>
    <source>
        <strain evidence="4">ATB-66</strain>
    </source>
</reference>
<keyword evidence="4" id="KW-0560">Oxidoreductase</keyword>
<accession>A0A3P5WNN0</accession>
<dbReference type="SUPFAM" id="SSF55347">
    <property type="entry name" value="Glyceraldehyde-3-phosphate dehydrogenase-like, C-terminal domain"/>
    <property type="match status" value="1"/>
</dbReference>
<dbReference type="AlphaFoldDB" id="A0A3P5WNN0"/>
<dbReference type="PANTHER" id="PTHR43377">
    <property type="entry name" value="BILIVERDIN REDUCTASE A"/>
    <property type="match status" value="1"/>
</dbReference>
<dbReference type="GO" id="GO:0016491">
    <property type="term" value="F:oxidoreductase activity"/>
    <property type="evidence" value="ECO:0007669"/>
    <property type="project" value="UniProtKB-KW"/>
</dbReference>
<dbReference type="Proteomes" id="UP000270468">
    <property type="component" value="Unassembled WGS sequence"/>
</dbReference>
<protein>
    <submittedName>
        <fullName evidence="4">Oxidoreductase YteT</fullName>
        <ecNumber evidence="4">1.-.-.-</ecNumber>
    </submittedName>
</protein>
<proteinExistence type="inferred from homology"/>
<evidence type="ECO:0000259" key="2">
    <source>
        <dbReference type="Pfam" id="PF01408"/>
    </source>
</evidence>
<dbReference type="Gene3D" id="3.40.50.720">
    <property type="entry name" value="NAD(P)-binding Rossmann-like Domain"/>
    <property type="match status" value="1"/>
</dbReference>
<dbReference type="InterPro" id="IPR051450">
    <property type="entry name" value="Gfo/Idh/MocA_Oxidoreductases"/>
</dbReference>
<dbReference type="InterPro" id="IPR000683">
    <property type="entry name" value="Gfo/Idh/MocA-like_OxRdtase_N"/>
</dbReference>
<feature type="domain" description="Gfo/Idh/MocA-like oxidoreductase C-terminal" evidence="3">
    <location>
        <begin position="149"/>
        <end position="387"/>
    </location>
</feature>
<feature type="domain" description="Gfo/Idh/MocA-like oxidoreductase N-terminal" evidence="2">
    <location>
        <begin position="13"/>
        <end position="135"/>
    </location>
</feature>
<evidence type="ECO:0000259" key="3">
    <source>
        <dbReference type="Pfam" id="PF02894"/>
    </source>
</evidence>
<sequence>MKHDKDEKTIKKIKAVLIGAGDRGAKAYAPYANDFPHELEFVAVAELNSERREAFAQQYSISESCCYASWEEMLEDEFEADVAFICTLDRQHYKPTVKAIEKGYHVLLEKPMSPDPQECISMVEVAKEHDKLLTICHVLRYTPFWQTIKGIIEEGKIGDIVSIQLNENVEVMHMSHSFVRGNWNNSDVSSPMILQKSCHDMDILMYLMDQKCKHVSSFGSLMHFKESNAPKEGPLRCLDGCPIENECAFHAGKYYLGEGRGWAKKFTTDHSREGIIHALQTTPYGKCVYRSDNNVVDHQVVNLEFENGATATFSMCGFTREQTRIVQIMGTKGEIRGKMDENSISVFDFQTKNETITKLNEPKSGHGGGDEAIVRDFLHEVKNYNGNESRSSAAVSLESHLLAFSAEASRLQNGKVIRIADFSNEVSRVKSLSVK</sequence>
<dbReference type="Pfam" id="PF01408">
    <property type="entry name" value="GFO_IDH_MocA"/>
    <property type="match status" value="1"/>
</dbReference>
<organism evidence="4 5">
    <name type="scientific">Filibacter tadaridae</name>
    <dbReference type="NCBI Taxonomy" id="2483811"/>
    <lineage>
        <taxon>Bacteria</taxon>
        <taxon>Bacillati</taxon>
        <taxon>Bacillota</taxon>
        <taxon>Bacilli</taxon>
        <taxon>Bacillales</taxon>
        <taxon>Caryophanaceae</taxon>
        <taxon>Filibacter</taxon>
    </lineage>
</organism>
<dbReference type="EMBL" id="UXAV01000031">
    <property type="protein sequence ID" value="VDC25073.1"/>
    <property type="molecule type" value="Genomic_DNA"/>
</dbReference>
<dbReference type="Pfam" id="PF02894">
    <property type="entry name" value="GFO_IDH_MocA_C"/>
    <property type="match status" value="1"/>
</dbReference>
<dbReference type="Gene3D" id="3.30.360.10">
    <property type="entry name" value="Dihydrodipicolinate Reductase, domain 2"/>
    <property type="match status" value="1"/>
</dbReference>
<dbReference type="InterPro" id="IPR004104">
    <property type="entry name" value="Gfo/Idh/MocA-like_OxRdtase_C"/>
</dbReference>
<dbReference type="InterPro" id="IPR036291">
    <property type="entry name" value="NAD(P)-bd_dom_sf"/>
</dbReference>
<evidence type="ECO:0000313" key="4">
    <source>
        <dbReference type="EMBL" id="VDC25073.1"/>
    </source>
</evidence>
<comment type="similarity">
    <text evidence="1">Belongs to the Gfo/Idh/MocA family.</text>
</comment>
<evidence type="ECO:0000256" key="1">
    <source>
        <dbReference type="ARBA" id="ARBA00010928"/>
    </source>
</evidence>
<dbReference type="EC" id="1.-.-.-" evidence="4"/>
<dbReference type="GO" id="GO:0000166">
    <property type="term" value="F:nucleotide binding"/>
    <property type="evidence" value="ECO:0007669"/>
    <property type="project" value="InterPro"/>
</dbReference>
<gene>
    <name evidence="4" type="primary">yteT_1</name>
    <name evidence="4" type="ORF">FILTAD_01156</name>
</gene>
<dbReference type="SUPFAM" id="SSF51735">
    <property type="entry name" value="NAD(P)-binding Rossmann-fold domains"/>
    <property type="match status" value="1"/>
</dbReference>
<name>A0A3P5WNN0_9BACL</name>
<keyword evidence="5" id="KW-1185">Reference proteome</keyword>
<evidence type="ECO:0000313" key="5">
    <source>
        <dbReference type="Proteomes" id="UP000270468"/>
    </source>
</evidence>